<dbReference type="EMBL" id="JACIJM010000007">
    <property type="protein sequence ID" value="MBB5722923.1"/>
    <property type="molecule type" value="Genomic_DNA"/>
</dbReference>
<reference evidence="2 3" key="1">
    <citation type="submission" date="2020-08" db="EMBL/GenBank/DDBJ databases">
        <title>Genomic Encyclopedia of Type Strains, Phase IV (KMG-IV): sequencing the most valuable type-strain genomes for metagenomic binning, comparative biology and taxonomic classification.</title>
        <authorList>
            <person name="Goeker M."/>
        </authorList>
    </citation>
    <scope>NUCLEOTIDE SEQUENCE [LARGE SCALE GENOMIC DNA]</scope>
    <source>
        <strain evidence="2 3">DSM 101064</strain>
    </source>
</reference>
<evidence type="ECO:0000256" key="1">
    <source>
        <dbReference type="SAM" id="SignalP"/>
    </source>
</evidence>
<feature type="signal peptide" evidence="1">
    <location>
        <begin position="1"/>
        <end position="20"/>
    </location>
</feature>
<evidence type="ECO:0008006" key="4">
    <source>
        <dbReference type="Google" id="ProtNLM"/>
    </source>
</evidence>
<name>A0A7W9BLT0_9RHOB</name>
<gene>
    <name evidence="2" type="ORF">FHS72_002559</name>
</gene>
<dbReference type="AlphaFoldDB" id="A0A7W9BLT0"/>
<dbReference type="RefSeq" id="WP_183529654.1">
    <property type="nucleotide sequence ID" value="NZ_JACIJM010000007.1"/>
</dbReference>
<dbReference type="Proteomes" id="UP000535415">
    <property type="component" value="Unassembled WGS sequence"/>
</dbReference>
<keyword evidence="3" id="KW-1185">Reference proteome</keyword>
<protein>
    <recommendedName>
        <fullName evidence="4">Argininosuccinate lyase</fullName>
    </recommendedName>
</protein>
<evidence type="ECO:0000313" key="2">
    <source>
        <dbReference type="EMBL" id="MBB5722923.1"/>
    </source>
</evidence>
<evidence type="ECO:0000313" key="3">
    <source>
        <dbReference type="Proteomes" id="UP000535415"/>
    </source>
</evidence>
<feature type="chain" id="PRO_5030837111" description="Argininosuccinate lyase" evidence="1">
    <location>
        <begin position="21"/>
        <end position="62"/>
    </location>
</feature>
<keyword evidence="1" id="KW-0732">Signal</keyword>
<dbReference type="PROSITE" id="PS51257">
    <property type="entry name" value="PROKAR_LIPOPROTEIN"/>
    <property type="match status" value="1"/>
</dbReference>
<accession>A0A7W9BLT0</accession>
<comment type="caution">
    <text evidence="2">The sequence shown here is derived from an EMBL/GenBank/DDBJ whole genome shotgun (WGS) entry which is preliminary data.</text>
</comment>
<sequence length="62" mass="5977">MKTMVLILIAAGLAGCGANGAPVRPTASSSISIGTNGVSAGTSVGVGNGILSVDVDQSMWSQ</sequence>
<organism evidence="2 3">
    <name type="scientific">Yoonia ponticola</name>
    <dbReference type="NCBI Taxonomy" id="1524255"/>
    <lineage>
        <taxon>Bacteria</taxon>
        <taxon>Pseudomonadati</taxon>
        <taxon>Pseudomonadota</taxon>
        <taxon>Alphaproteobacteria</taxon>
        <taxon>Rhodobacterales</taxon>
        <taxon>Paracoccaceae</taxon>
        <taxon>Yoonia</taxon>
    </lineage>
</organism>
<proteinExistence type="predicted"/>